<evidence type="ECO:0000313" key="2">
    <source>
        <dbReference type="Proteomes" id="UP000265520"/>
    </source>
</evidence>
<dbReference type="AlphaFoldDB" id="A0A392U9G9"/>
<comment type="caution">
    <text evidence="1">The sequence shown here is derived from an EMBL/GenBank/DDBJ whole genome shotgun (WGS) entry which is preliminary data.</text>
</comment>
<name>A0A392U9G9_9FABA</name>
<protein>
    <submittedName>
        <fullName evidence="1">Uncharacterized protein</fullName>
    </submittedName>
</protein>
<evidence type="ECO:0000313" key="1">
    <source>
        <dbReference type="EMBL" id="MCI70151.1"/>
    </source>
</evidence>
<dbReference type="Proteomes" id="UP000265520">
    <property type="component" value="Unassembled WGS sequence"/>
</dbReference>
<feature type="non-terminal residue" evidence="1">
    <location>
        <position position="1"/>
    </location>
</feature>
<dbReference type="EMBL" id="LXQA010769681">
    <property type="protein sequence ID" value="MCI70151.1"/>
    <property type="molecule type" value="Genomic_DNA"/>
</dbReference>
<organism evidence="1 2">
    <name type="scientific">Trifolium medium</name>
    <dbReference type="NCBI Taxonomy" id="97028"/>
    <lineage>
        <taxon>Eukaryota</taxon>
        <taxon>Viridiplantae</taxon>
        <taxon>Streptophyta</taxon>
        <taxon>Embryophyta</taxon>
        <taxon>Tracheophyta</taxon>
        <taxon>Spermatophyta</taxon>
        <taxon>Magnoliopsida</taxon>
        <taxon>eudicotyledons</taxon>
        <taxon>Gunneridae</taxon>
        <taxon>Pentapetalae</taxon>
        <taxon>rosids</taxon>
        <taxon>fabids</taxon>
        <taxon>Fabales</taxon>
        <taxon>Fabaceae</taxon>
        <taxon>Papilionoideae</taxon>
        <taxon>50 kb inversion clade</taxon>
        <taxon>NPAAA clade</taxon>
        <taxon>Hologalegina</taxon>
        <taxon>IRL clade</taxon>
        <taxon>Trifolieae</taxon>
        <taxon>Trifolium</taxon>
    </lineage>
</organism>
<accession>A0A392U9G9</accession>
<reference evidence="1 2" key="1">
    <citation type="journal article" date="2018" name="Front. Plant Sci.">
        <title>Red Clover (Trifolium pratense) and Zigzag Clover (T. medium) - A Picture of Genomic Similarities and Differences.</title>
        <authorList>
            <person name="Dluhosova J."/>
            <person name="Istvanek J."/>
            <person name="Nedelnik J."/>
            <person name="Repkova J."/>
        </authorList>
    </citation>
    <scope>NUCLEOTIDE SEQUENCE [LARGE SCALE GENOMIC DNA]</scope>
    <source>
        <strain evidence="2">cv. 10/8</strain>
        <tissue evidence="1">Leaf</tissue>
    </source>
</reference>
<sequence>SYYPSHIHLKTLMDVEDKAHDIRGSIGGMTSWLDIMENKKKEKLSESFHLIP</sequence>
<proteinExistence type="predicted"/>
<keyword evidence="2" id="KW-1185">Reference proteome</keyword>